<keyword evidence="2" id="KW-1185">Reference proteome</keyword>
<evidence type="ECO:0000313" key="2">
    <source>
        <dbReference type="Proteomes" id="UP000614350"/>
    </source>
</evidence>
<sequence length="111" mass="12430">MEAAGRKSIPNDLYLFGLVQKNSRFDRSLRLLASILMAILYKLAQGLPERNSITAVECLDERSKRNAHPETGLLKLLWEKPLGGSLRPLGAPCVIEIEFSTCPLWSSTKKF</sequence>
<accession>A0A834N6Z4</accession>
<evidence type="ECO:0000313" key="1">
    <source>
        <dbReference type="EMBL" id="KAF7398522.1"/>
    </source>
</evidence>
<dbReference type="EMBL" id="JACSEA010000006">
    <property type="protein sequence ID" value="KAF7398522.1"/>
    <property type="molecule type" value="Genomic_DNA"/>
</dbReference>
<reference evidence="1" key="1">
    <citation type="journal article" date="2020" name="G3 (Bethesda)">
        <title>High-Quality Assemblies for Three Invasive Social Wasps from the &lt;i&gt;Vespula&lt;/i&gt; Genus.</title>
        <authorList>
            <person name="Harrop T.W.R."/>
            <person name="Guhlin J."/>
            <person name="McLaughlin G.M."/>
            <person name="Permina E."/>
            <person name="Stockwell P."/>
            <person name="Gilligan J."/>
            <person name="Le Lec M.F."/>
            <person name="Gruber M.A.M."/>
            <person name="Quinn O."/>
            <person name="Lovegrove M."/>
            <person name="Duncan E.J."/>
            <person name="Remnant E.J."/>
            <person name="Van Eeckhoven J."/>
            <person name="Graham B."/>
            <person name="Knapp R.A."/>
            <person name="Langford K.W."/>
            <person name="Kronenberg Z."/>
            <person name="Press M.O."/>
            <person name="Eacker S.M."/>
            <person name="Wilson-Rankin E.E."/>
            <person name="Purcell J."/>
            <person name="Lester P.J."/>
            <person name="Dearden P.K."/>
        </authorList>
    </citation>
    <scope>NUCLEOTIDE SEQUENCE</scope>
    <source>
        <strain evidence="1">Marl-1</strain>
    </source>
</reference>
<comment type="caution">
    <text evidence="1">The sequence shown here is derived from an EMBL/GenBank/DDBJ whole genome shotgun (WGS) entry which is preliminary data.</text>
</comment>
<dbReference type="Proteomes" id="UP000614350">
    <property type="component" value="Unassembled WGS sequence"/>
</dbReference>
<dbReference type="AlphaFoldDB" id="A0A834N6Z4"/>
<gene>
    <name evidence="1" type="ORF">HZH66_006419</name>
</gene>
<name>A0A834N6Z4_VESVU</name>
<proteinExistence type="predicted"/>
<protein>
    <submittedName>
        <fullName evidence="1">Uncharacterized protein</fullName>
    </submittedName>
</protein>
<organism evidence="1 2">
    <name type="scientific">Vespula vulgaris</name>
    <name type="common">Yellow jacket</name>
    <name type="synonym">Wasp</name>
    <dbReference type="NCBI Taxonomy" id="7454"/>
    <lineage>
        <taxon>Eukaryota</taxon>
        <taxon>Metazoa</taxon>
        <taxon>Ecdysozoa</taxon>
        <taxon>Arthropoda</taxon>
        <taxon>Hexapoda</taxon>
        <taxon>Insecta</taxon>
        <taxon>Pterygota</taxon>
        <taxon>Neoptera</taxon>
        <taxon>Endopterygota</taxon>
        <taxon>Hymenoptera</taxon>
        <taxon>Apocrita</taxon>
        <taxon>Aculeata</taxon>
        <taxon>Vespoidea</taxon>
        <taxon>Vespidae</taxon>
        <taxon>Vespinae</taxon>
        <taxon>Vespula</taxon>
    </lineage>
</organism>